<keyword evidence="1" id="KW-0812">Transmembrane</keyword>
<keyword evidence="1" id="KW-0472">Membrane</keyword>
<name>A0ABV0U9R6_9TELE</name>
<sequence>MWKSRGKQMFGSETRLYVNSTDTHLQRVKVLLQWPGAGHYPPSPPKPRGYNNTVHSLHHFYVYPGSNLFMVFLLSAIHLTKLFLNLILLSLTIQTVSSFPWLSVISTRRPLLGLFPALFPTLSGGPQSSGNSSRMSDSHILPFRQPQGLKVSSALNQSGSLGTL</sequence>
<gene>
    <name evidence="2" type="ORF">ILYODFUR_030374</name>
</gene>
<keyword evidence="1" id="KW-1133">Transmembrane helix</keyword>
<evidence type="ECO:0000313" key="2">
    <source>
        <dbReference type="EMBL" id="MEQ2241923.1"/>
    </source>
</evidence>
<accession>A0ABV0U9R6</accession>
<evidence type="ECO:0000256" key="1">
    <source>
        <dbReference type="SAM" id="Phobius"/>
    </source>
</evidence>
<dbReference type="EMBL" id="JAHRIQ010062418">
    <property type="protein sequence ID" value="MEQ2241923.1"/>
    <property type="molecule type" value="Genomic_DNA"/>
</dbReference>
<protein>
    <submittedName>
        <fullName evidence="2">Uncharacterized protein</fullName>
    </submittedName>
</protein>
<proteinExistence type="predicted"/>
<evidence type="ECO:0000313" key="3">
    <source>
        <dbReference type="Proteomes" id="UP001482620"/>
    </source>
</evidence>
<reference evidence="2 3" key="1">
    <citation type="submission" date="2021-06" db="EMBL/GenBank/DDBJ databases">
        <authorList>
            <person name="Palmer J.M."/>
        </authorList>
    </citation>
    <scope>NUCLEOTIDE SEQUENCE [LARGE SCALE GENOMIC DNA]</scope>
    <source>
        <strain evidence="3">if_2019</strain>
        <tissue evidence="2">Muscle</tissue>
    </source>
</reference>
<feature type="transmembrane region" description="Helical" evidence="1">
    <location>
        <begin position="83"/>
        <end position="102"/>
    </location>
</feature>
<keyword evidence="3" id="KW-1185">Reference proteome</keyword>
<organism evidence="2 3">
    <name type="scientific">Ilyodon furcidens</name>
    <name type="common">goldbreast splitfin</name>
    <dbReference type="NCBI Taxonomy" id="33524"/>
    <lineage>
        <taxon>Eukaryota</taxon>
        <taxon>Metazoa</taxon>
        <taxon>Chordata</taxon>
        <taxon>Craniata</taxon>
        <taxon>Vertebrata</taxon>
        <taxon>Euteleostomi</taxon>
        <taxon>Actinopterygii</taxon>
        <taxon>Neopterygii</taxon>
        <taxon>Teleostei</taxon>
        <taxon>Neoteleostei</taxon>
        <taxon>Acanthomorphata</taxon>
        <taxon>Ovalentaria</taxon>
        <taxon>Atherinomorphae</taxon>
        <taxon>Cyprinodontiformes</taxon>
        <taxon>Goodeidae</taxon>
        <taxon>Ilyodon</taxon>
    </lineage>
</organism>
<feature type="transmembrane region" description="Helical" evidence="1">
    <location>
        <begin position="60"/>
        <end position="77"/>
    </location>
</feature>
<dbReference type="Proteomes" id="UP001482620">
    <property type="component" value="Unassembled WGS sequence"/>
</dbReference>
<comment type="caution">
    <text evidence="2">The sequence shown here is derived from an EMBL/GenBank/DDBJ whole genome shotgun (WGS) entry which is preliminary data.</text>
</comment>